<feature type="transmembrane region" description="Helical" evidence="1">
    <location>
        <begin position="266"/>
        <end position="290"/>
    </location>
</feature>
<dbReference type="GO" id="GO:0005886">
    <property type="term" value="C:plasma membrane"/>
    <property type="evidence" value="ECO:0007669"/>
    <property type="project" value="TreeGrafter"/>
</dbReference>
<proteinExistence type="predicted"/>
<feature type="transmembrane region" description="Helical" evidence="1">
    <location>
        <begin position="216"/>
        <end position="246"/>
    </location>
</feature>
<dbReference type="PANTHER" id="PTHR48090:SF8">
    <property type="entry name" value="GLYCOSYLTRANSFERASE CSBB-RELATED"/>
    <property type="match status" value="1"/>
</dbReference>
<dbReference type="Proteomes" id="UP000663255">
    <property type="component" value="Chromosome 1"/>
</dbReference>
<organism evidence="3 4">
    <name type="scientific">Leptospira interrogans serovar Bataviae</name>
    <dbReference type="NCBI Taxonomy" id="312175"/>
    <lineage>
        <taxon>Bacteria</taxon>
        <taxon>Pseudomonadati</taxon>
        <taxon>Spirochaetota</taxon>
        <taxon>Spirochaetia</taxon>
        <taxon>Leptospirales</taxon>
        <taxon>Leptospiraceae</taxon>
        <taxon>Leptospira</taxon>
    </lineage>
</organism>
<dbReference type="EMBL" id="CP043893">
    <property type="protein sequence ID" value="QOI50308.1"/>
    <property type="molecule type" value="Genomic_DNA"/>
</dbReference>
<sequence>MNDQIDISIVVPVYNEGPIVHNSYDIIMKELIQHAEKFEIIFVDDGSVDDTFAHLEILALKDNRIKLIKLSSNCGSHMAIRAGLSYAVGRCACFIACDMQEPPYLIYKMKAELSENYNIVWAVRNSRKDSIITIIFAKLFYWMARKVVTHNIPPTGASMFMISDKVLTALNQYEERNLTLEGLFATMGFKSAYIYYERKKRIMGNSKWTLSKKLKLFIDFFIAYSNIPIRFVSLMGIFFSIIGFFWSSYIIFRAIISRDLALGWPALISILLVGFGVTNISLGVIAEYLWRTLDEARKRPKYIIEKLINIE</sequence>
<evidence type="ECO:0000313" key="4">
    <source>
        <dbReference type="Proteomes" id="UP000663255"/>
    </source>
</evidence>
<evidence type="ECO:0000256" key="1">
    <source>
        <dbReference type="SAM" id="Phobius"/>
    </source>
</evidence>
<evidence type="ECO:0000259" key="2">
    <source>
        <dbReference type="Pfam" id="PF00535"/>
    </source>
</evidence>
<keyword evidence="1" id="KW-1133">Transmembrane helix</keyword>
<accession>A0AAP9WIF0</accession>
<keyword evidence="1" id="KW-0472">Membrane</keyword>
<keyword evidence="1" id="KW-0812">Transmembrane</keyword>
<dbReference type="AlphaFoldDB" id="A0AAP9WIF0"/>
<evidence type="ECO:0000313" key="3">
    <source>
        <dbReference type="EMBL" id="QOI50308.1"/>
    </source>
</evidence>
<dbReference type="PANTHER" id="PTHR48090">
    <property type="entry name" value="UNDECAPRENYL-PHOSPHATE 4-DEOXY-4-FORMAMIDO-L-ARABINOSE TRANSFERASE-RELATED"/>
    <property type="match status" value="1"/>
</dbReference>
<gene>
    <name evidence="3" type="ORF">Lepto1489_07510</name>
</gene>
<feature type="domain" description="Glycosyltransferase 2-like" evidence="2">
    <location>
        <begin position="8"/>
        <end position="147"/>
    </location>
</feature>
<name>A0AAP9WIF0_LEPIR</name>
<dbReference type="InterPro" id="IPR001173">
    <property type="entry name" value="Glyco_trans_2-like"/>
</dbReference>
<dbReference type="InterPro" id="IPR050256">
    <property type="entry name" value="Glycosyltransferase_2"/>
</dbReference>
<dbReference type="SUPFAM" id="SSF53448">
    <property type="entry name" value="Nucleotide-diphospho-sugar transferases"/>
    <property type="match status" value="1"/>
</dbReference>
<dbReference type="Pfam" id="PF00535">
    <property type="entry name" value="Glycos_transf_2"/>
    <property type="match status" value="1"/>
</dbReference>
<reference evidence="3" key="1">
    <citation type="submission" date="2019-09" db="EMBL/GenBank/DDBJ databases">
        <title>Comparative Genomics of Leptospira interrogans Reveals Genome Plasticity - A Common Adaptive Strategy for Survival in Various Hosts.</title>
        <authorList>
            <person name="Ramli S.R."/>
            <person name="Bunk B."/>
            <person name="Goris M."/>
            <person name="Bhuju S."/>
            <person name="Jarek M."/>
            <person name="Sproer C."/>
            <person name="Mustakim S."/>
            <person name="Strommenger B."/>
            <person name="Pessler F."/>
        </authorList>
    </citation>
    <scope>NUCLEOTIDE SEQUENCE</scope>
    <source>
        <strain evidence="3">1489</strain>
    </source>
</reference>
<dbReference type="RefSeq" id="WP_002102584.1">
    <property type="nucleotide sequence ID" value="NZ_CP043893.1"/>
</dbReference>
<dbReference type="CDD" id="cd04187">
    <property type="entry name" value="DPM1_like_bac"/>
    <property type="match status" value="1"/>
</dbReference>
<dbReference type="InterPro" id="IPR029044">
    <property type="entry name" value="Nucleotide-diphossugar_trans"/>
</dbReference>
<dbReference type="Gene3D" id="3.90.550.10">
    <property type="entry name" value="Spore Coat Polysaccharide Biosynthesis Protein SpsA, Chain A"/>
    <property type="match status" value="1"/>
</dbReference>
<protein>
    <submittedName>
        <fullName evidence="3">Glycosyltransferase family 2 protein</fullName>
    </submittedName>
</protein>